<dbReference type="PANTHER" id="PTHR42789:SF1">
    <property type="entry name" value="D-ISOMER SPECIFIC 2-HYDROXYACID DEHYDROGENASE FAMILY PROTEIN (AFU_ORTHOLOGUE AFUA_6G10090)"/>
    <property type="match status" value="1"/>
</dbReference>
<keyword evidence="2" id="KW-0560">Oxidoreductase</keyword>
<reference evidence="5" key="1">
    <citation type="journal article" date="2014" name="Front. Microbiol.">
        <title>High frequency of phylogenetically diverse reductive dehalogenase-homologous genes in deep subseafloor sedimentary metagenomes.</title>
        <authorList>
            <person name="Kawai M."/>
            <person name="Futagami T."/>
            <person name="Toyoda A."/>
            <person name="Takaki Y."/>
            <person name="Nishi S."/>
            <person name="Hori S."/>
            <person name="Arai W."/>
            <person name="Tsubouchi T."/>
            <person name="Morono Y."/>
            <person name="Uchiyama I."/>
            <person name="Ito T."/>
            <person name="Fujiyama A."/>
            <person name="Inagaki F."/>
            <person name="Takami H."/>
        </authorList>
    </citation>
    <scope>NUCLEOTIDE SEQUENCE</scope>
    <source>
        <strain evidence="5">Expedition CK06-06</strain>
    </source>
</reference>
<dbReference type="InterPro" id="IPR006140">
    <property type="entry name" value="D-isomer_DH_NAD-bd"/>
</dbReference>
<comment type="caution">
    <text evidence="5">The sequence shown here is derived from an EMBL/GenBank/DDBJ whole genome shotgun (WGS) entry which is preliminary data.</text>
</comment>
<dbReference type="SUPFAM" id="SSF51735">
    <property type="entry name" value="NAD(P)-binding Rossmann-fold domains"/>
    <property type="match status" value="1"/>
</dbReference>
<dbReference type="InterPro" id="IPR050857">
    <property type="entry name" value="D-2-hydroxyacid_DH"/>
</dbReference>
<evidence type="ECO:0000256" key="1">
    <source>
        <dbReference type="ARBA" id="ARBA00005854"/>
    </source>
</evidence>
<accession>X0TB55</accession>
<comment type="similarity">
    <text evidence="1">Belongs to the D-isomer specific 2-hydroxyacid dehydrogenase family.</text>
</comment>
<gene>
    <name evidence="5" type="ORF">S01H1_09575</name>
</gene>
<dbReference type="EMBL" id="BARS01004894">
    <property type="protein sequence ID" value="GAF84526.1"/>
    <property type="molecule type" value="Genomic_DNA"/>
</dbReference>
<dbReference type="AlphaFoldDB" id="X0TB55"/>
<dbReference type="PANTHER" id="PTHR42789">
    <property type="entry name" value="D-ISOMER SPECIFIC 2-HYDROXYACID DEHYDROGENASE FAMILY PROTEIN (AFU_ORTHOLOGUE AFUA_6G10090)"/>
    <property type="match status" value="1"/>
</dbReference>
<dbReference type="GO" id="GO:0016616">
    <property type="term" value="F:oxidoreductase activity, acting on the CH-OH group of donors, NAD or NADP as acceptor"/>
    <property type="evidence" value="ECO:0007669"/>
    <property type="project" value="InterPro"/>
</dbReference>
<dbReference type="InterPro" id="IPR036291">
    <property type="entry name" value="NAD(P)-bd_dom_sf"/>
</dbReference>
<feature type="non-terminal residue" evidence="5">
    <location>
        <position position="228"/>
    </location>
</feature>
<name>X0TB55_9ZZZZ</name>
<dbReference type="Pfam" id="PF02826">
    <property type="entry name" value="2-Hacid_dh_C"/>
    <property type="match status" value="1"/>
</dbReference>
<keyword evidence="3" id="KW-0520">NAD</keyword>
<sequence>MPKVFISTTSFAQYDASPLKLLKDAGMEVEVNPYRRKLTPEECSNLYKDIDGLIAGTEALTTEILRSARNLKVISRCGAGADNIDREVAEELGIKVFTTPDAPTQAVAELTIGLVLDLMRGISIEDHLLRSERWQKHMGSLLSGKTLGILGLGRIGKKVVELTQPFNLKYIAWDISPDRQFADRYNVEFTGLDELLSKADIVTVHLPYASELEGIIGERELSLMKREV</sequence>
<dbReference type="SUPFAM" id="SSF52283">
    <property type="entry name" value="Formate/glycerate dehydrogenase catalytic domain-like"/>
    <property type="match status" value="1"/>
</dbReference>
<feature type="domain" description="D-isomer specific 2-hydroxyacid dehydrogenase NAD-binding" evidence="4">
    <location>
        <begin position="112"/>
        <end position="227"/>
    </location>
</feature>
<proteinExistence type="inferred from homology"/>
<protein>
    <recommendedName>
        <fullName evidence="4">D-isomer specific 2-hydroxyacid dehydrogenase NAD-binding domain-containing protein</fullName>
    </recommendedName>
</protein>
<evidence type="ECO:0000256" key="3">
    <source>
        <dbReference type="ARBA" id="ARBA00023027"/>
    </source>
</evidence>
<organism evidence="5">
    <name type="scientific">marine sediment metagenome</name>
    <dbReference type="NCBI Taxonomy" id="412755"/>
    <lineage>
        <taxon>unclassified sequences</taxon>
        <taxon>metagenomes</taxon>
        <taxon>ecological metagenomes</taxon>
    </lineage>
</organism>
<evidence type="ECO:0000259" key="4">
    <source>
        <dbReference type="Pfam" id="PF02826"/>
    </source>
</evidence>
<dbReference type="GO" id="GO:0051287">
    <property type="term" value="F:NAD binding"/>
    <property type="evidence" value="ECO:0007669"/>
    <property type="project" value="InterPro"/>
</dbReference>
<evidence type="ECO:0000313" key="5">
    <source>
        <dbReference type="EMBL" id="GAF84526.1"/>
    </source>
</evidence>
<evidence type="ECO:0000256" key="2">
    <source>
        <dbReference type="ARBA" id="ARBA00023002"/>
    </source>
</evidence>
<dbReference type="Gene3D" id="3.40.50.720">
    <property type="entry name" value="NAD(P)-binding Rossmann-like Domain"/>
    <property type="match status" value="2"/>
</dbReference>